<evidence type="ECO:0000313" key="2">
    <source>
        <dbReference type="Proteomes" id="UP001362999"/>
    </source>
</evidence>
<dbReference type="AlphaFoldDB" id="A0AAW0AQ52"/>
<sequence>MSSEIPPRSQYLLLRSSPPADALLLRQTLQENLAQAFGLTASGTHLDVLWIDPTAIEQNAKIGRAVIRVDYGDGATRVLASIVASTSSPRLALIKSSTFLPSLLVDDEPI</sequence>
<gene>
    <name evidence="1" type="ORF">R3P38DRAFT_2545500</name>
</gene>
<organism evidence="1 2">
    <name type="scientific">Favolaschia claudopus</name>
    <dbReference type="NCBI Taxonomy" id="2862362"/>
    <lineage>
        <taxon>Eukaryota</taxon>
        <taxon>Fungi</taxon>
        <taxon>Dikarya</taxon>
        <taxon>Basidiomycota</taxon>
        <taxon>Agaricomycotina</taxon>
        <taxon>Agaricomycetes</taxon>
        <taxon>Agaricomycetidae</taxon>
        <taxon>Agaricales</taxon>
        <taxon>Marasmiineae</taxon>
        <taxon>Mycenaceae</taxon>
        <taxon>Favolaschia</taxon>
    </lineage>
</organism>
<reference evidence="1 2" key="1">
    <citation type="journal article" date="2024" name="J Genomics">
        <title>Draft genome sequencing and assembly of Favolaschia claudopus CIRM-BRFM 2984 isolated from oak limbs.</title>
        <authorList>
            <person name="Navarro D."/>
            <person name="Drula E."/>
            <person name="Chaduli D."/>
            <person name="Cazenave R."/>
            <person name="Ahrendt S."/>
            <person name="Wang J."/>
            <person name="Lipzen A."/>
            <person name="Daum C."/>
            <person name="Barry K."/>
            <person name="Grigoriev I.V."/>
            <person name="Favel A."/>
            <person name="Rosso M.N."/>
            <person name="Martin F."/>
        </authorList>
    </citation>
    <scope>NUCLEOTIDE SEQUENCE [LARGE SCALE GENOMIC DNA]</scope>
    <source>
        <strain evidence="1 2">CIRM-BRFM 2984</strain>
    </source>
</reference>
<proteinExistence type="predicted"/>
<keyword evidence="2" id="KW-1185">Reference proteome</keyword>
<evidence type="ECO:0000313" key="1">
    <source>
        <dbReference type="EMBL" id="KAK7014242.1"/>
    </source>
</evidence>
<dbReference type="EMBL" id="JAWWNJ010000057">
    <property type="protein sequence ID" value="KAK7014242.1"/>
    <property type="molecule type" value="Genomic_DNA"/>
</dbReference>
<comment type="caution">
    <text evidence="1">The sequence shown here is derived from an EMBL/GenBank/DDBJ whole genome shotgun (WGS) entry which is preliminary data.</text>
</comment>
<name>A0AAW0AQ52_9AGAR</name>
<accession>A0AAW0AQ52</accession>
<protein>
    <submittedName>
        <fullName evidence="1">Uncharacterized protein</fullName>
    </submittedName>
</protein>
<dbReference type="Proteomes" id="UP001362999">
    <property type="component" value="Unassembled WGS sequence"/>
</dbReference>